<dbReference type="Gene3D" id="3.30.1830.10">
    <property type="entry name" value="YehR-like"/>
    <property type="match status" value="1"/>
</dbReference>
<dbReference type="PROSITE" id="PS51257">
    <property type="entry name" value="PROKAR_LIPOPROTEIN"/>
    <property type="match status" value="1"/>
</dbReference>
<dbReference type="Pfam" id="PF06998">
    <property type="entry name" value="DUF1307"/>
    <property type="match status" value="1"/>
</dbReference>
<dbReference type="EMBL" id="DYXG01000041">
    <property type="protein sequence ID" value="HJE96932.1"/>
    <property type="molecule type" value="Genomic_DNA"/>
</dbReference>
<dbReference type="SUPFAM" id="SSF160704">
    <property type="entry name" value="YehR-like"/>
    <property type="match status" value="1"/>
</dbReference>
<gene>
    <name evidence="2" type="ORF">K8V00_04860</name>
</gene>
<name>A0A921F949_9LACO</name>
<protein>
    <submittedName>
        <fullName evidence="2">DUF1307 domain-containing protein</fullName>
    </submittedName>
</protein>
<dbReference type="InterPro" id="IPR037873">
    <property type="entry name" value="BamE-like"/>
</dbReference>
<organism evidence="2 3">
    <name type="scientific">Ligilactobacillus acidipiscis</name>
    <dbReference type="NCBI Taxonomy" id="89059"/>
    <lineage>
        <taxon>Bacteria</taxon>
        <taxon>Bacillati</taxon>
        <taxon>Bacillota</taxon>
        <taxon>Bacilli</taxon>
        <taxon>Lactobacillales</taxon>
        <taxon>Lactobacillaceae</taxon>
        <taxon>Ligilactobacillus</taxon>
    </lineage>
</organism>
<reference evidence="2" key="1">
    <citation type="journal article" date="2021" name="PeerJ">
        <title>Extensive microbial diversity within the chicken gut microbiome revealed by metagenomics and culture.</title>
        <authorList>
            <person name="Gilroy R."/>
            <person name="Ravi A."/>
            <person name="Getino M."/>
            <person name="Pursley I."/>
            <person name="Horton D.L."/>
            <person name="Alikhan N.F."/>
            <person name="Baker D."/>
            <person name="Gharbi K."/>
            <person name="Hall N."/>
            <person name="Watson M."/>
            <person name="Adriaenssens E.M."/>
            <person name="Foster-Nyarko E."/>
            <person name="Jarju S."/>
            <person name="Secka A."/>
            <person name="Antonio M."/>
            <person name="Oren A."/>
            <person name="Chaudhuri R.R."/>
            <person name="La Ragione R."/>
            <person name="Hildebrand F."/>
            <person name="Pallen M.J."/>
        </authorList>
    </citation>
    <scope>NUCLEOTIDE SEQUENCE</scope>
    <source>
        <strain evidence="2">CHK174-6876</strain>
    </source>
</reference>
<evidence type="ECO:0000313" key="2">
    <source>
        <dbReference type="EMBL" id="HJE96932.1"/>
    </source>
</evidence>
<dbReference type="InterPro" id="IPR009736">
    <property type="entry name" value="DUF1307"/>
</dbReference>
<reference evidence="2" key="2">
    <citation type="submission" date="2021-09" db="EMBL/GenBank/DDBJ databases">
        <authorList>
            <person name="Gilroy R."/>
        </authorList>
    </citation>
    <scope>NUCLEOTIDE SEQUENCE</scope>
    <source>
        <strain evidence="2">CHK174-6876</strain>
    </source>
</reference>
<dbReference type="Gene3D" id="3.30.1450.10">
    <property type="match status" value="2"/>
</dbReference>
<dbReference type="AlphaFoldDB" id="A0A921F949"/>
<accession>A0A921F949</accession>
<sequence length="321" mass="36439">MKVKSTSSKIKGILLVVATMLLIIAGCSKKTEKTTYQQVKNGVDSRVTYYYQDDKVVKQTTANKITYTSLRANDKNEAKDKIKDEVQKYNDTKGVTDKIAYHDSYLKENVTVDLEKASVNDFLKLTGDSKSADSSSKKKYISLEKSEKLVKKQGFKKVEDGKYKEIPKAELQVKKPLTMKQYNEINVEKDDQGGTTIAELKDKYGKPDSSSTSTYTWYTNYTHSGYLRVTTNDKDKVQNKFLLQPTVENDKFSPEKYNDINDEISEDELIEKLGTPYQVETSSTSGIIYYITKDTTGQRIQDEYAFQVENGKITGKKSTAE</sequence>
<dbReference type="Proteomes" id="UP000707535">
    <property type="component" value="Unassembled WGS sequence"/>
</dbReference>
<keyword evidence="1" id="KW-0732">Signal</keyword>
<dbReference type="InterPro" id="IPR036699">
    <property type="entry name" value="YehR-like_sf"/>
</dbReference>
<evidence type="ECO:0000256" key="1">
    <source>
        <dbReference type="ARBA" id="ARBA00022729"/>
    </source>
</evidence>
<evidence type="ECO:0000313" key="3">
    <source>
        <dbReference type="Proteomes" id="UP000707535"/>
    </source>
</evidence>
<comment type="caution">
    <text evidence="2">The sequence shown here is derived from an EMBL/GenBank/DDBJ whole genome shotgun (WGS) entry which is preliminary data.</text>
</comment>
<proteinExistence type="predicted"/>